<comment type="caution">
    <text evidence="2">The sequence shown here is derived from an EMBL/GenBank/DDBJ whole genome shotgun (WGS) entry which is preliminary data.</text>
</comment>
<proteinExistence type="predicted"/>
<dbReference type="RefSeq" id="WP_146871146.1">
    <property type="nucleotide sequence ID" value="NZ_VJWE01000013.1"/>
</dbReference>
<name>A0A561XMU3_ACIDE</name>
<reference evidence="2 3" key="1">
    <citation type="journal article" date="2015" name="Stand. Genomic Sci.">
        <title>Genomic Encyclopedia of Bacterial and Archaeal Type Strains, Phase III: the genomes of soil and plant-associated and newly described type strains.</title>
        <authorList>
            <person name="Whitman W.B."/>
            <person name="Woyke T."/>
            <person name="Klenk H.P."/>
            <person name="Zhou Y."/>
            <person name="Lilburn T.G."/>
            <person name="Beck B.J."/>
            <person name="De Vos P."/>
            <person name="Vandamme P."/>
            <person name="Eisen J.A."/>
            <person name="Garrity G."/>
            <person name="Hugenholtz P."/>
            <person name="Kyrpides N.C."/>
        </authorList>
    </citation>
    <scope>NUCLEOTIDE SEQUENCE [LARGE SCALE GENOMIC DNA]</scope>
    <source>
        <strain evidence="2 3">DSM 64</strain>
    </source>
</reference>
<keyword evidence="1" id="KW-0472">Membrane</keyword>
<dbReference type="AlphaFoldDB" id="A0A561XMU3"/>
<feature type="transmembrane region" description="Helical" evidence="1">
    <location>
        <begin position="60"/>
        <end position="80"/>
    </location>
</feature>
<keyword evidence="1" id="KW-1133">Transmembrane helix</keyword>
<accession>A0A561XMU3</accession>
<evidence type="ECO:0000313" key="2">
    <source>
        <dbReference type="EMBL" id="TWG37423.1"/>
    </source>
</evidence>
<protein>
    <submittedName>
        <fullName evidence="2">Uncharacterized protein</fullName>
    </submittedName>
</protein>
<feature type="transmembrane region" description="Helical" evidence="1">
    <location>
        <begin position="87"/>
        <end position="109"/>
    </location>
</feature>
<feature type="transmembrane region" description="Helical" evidence="1">
    <location>
        <begin position="29"/>
        <end position="48"/>
    </location>
</feature>
<dbReference type="GeneID" id="51111529"/>
<gene>
    <name evidence="2" type="ORF">ATF69_2470</name>
</gene>
<organism evidence="2 3">
    <name type="scientific">Acidovorax delafieldii</name>
    <name type="common">Pseudomonas delafieldii</name>
    <dbReference type="NCBI Taxonomy" id="47920"/>
    <lineage>
        <taxon>Bacteria</taxon>
        <taxon>Pseudomonadati</taxon>
        <taxon>Pseudomonadota</taxon>
        <taxon>Betaproteobacteria</taxon>
        <taxon>Burkholderiales</taxon>
        <taxon>Comamonadaceae</taxon>
        <taxon>Acidovorax</taxon>
    </lineage>
</organism>
<evidence type="ECO:0000256" key="1">
    <source>
        <dbReference type="SAM" id="Phobius"/>
    </source>
</evidence>
<feature type="transmembrane region" description="Helical" evidence="1">
    <location>
        <begin position="142"/>
        <end position="159"/>
    </location>
</feature>
<sequence>MTSDARSHTATTPNKAAHSAQLSARYHNFLVPLLALGAMGGFNALLVARSGAGDAGWWPVAWLATVFLGVFFSAVFMAMAGRRKLPVAYGIAVGTLVGLGLTACGLLQAHLHAPWGATLPAWLAWFSSPQARAWLDSPWAPLIPYAAGLAWHGAALLVFNRRTSPENRG</sequence>
<dbReference type="Proteomes" id="UP000321485">
    <property type="component" value="Unassembled WGS sequence"/>
</dbReference>
<dbReference type="EMBL" id="VJWE01000013">
    <property type="protein sequence ID" value="TWG37423.1"/>
    <property type="molecule type" value="Genomic_DNA"/>
</dbReference>
<evidence type="ECO:0000313" key="3">
    <source>
        <dbReference type="Proteomes" id="UP000321485"/>
    </source>
</evidence>
<keyword evidence="1" id="KW-0812">Transmembrane</keyword>